<gene>
    <name evidence="1" type="ORF">BHV66_05480</name>
</gene>
<dbReference type="STRING" id="28117.BHV66_05480"/>
<dbReference type="AlphaFoldDB" id="A0A1Q6F6A2"/>
<evidence type="ECO:0008006" key="3">
    <source>
        <dbReference type="Google" id="ProtNLM"/>
    </source>
</evidence>
<organism evidence="1 2">
    <name type="scientific">Alistipes putredinis</name>
    <dbReference type="NCBI Taxonomy" id="28117"/>
    <lineage>
        <taxon>Bacteria</taxon>
        <taxon>Pseudomonadati</taxon>
        <taxon>Bacteroidota</taxon>
        <taxon>Bacteroidia</taxon>
        <taxon>Bacteroidales</taxon>
        <taxon>Rikenellaceae</taxon>
        <taxon>Alistipes</taxon>
    </lineage>
</organism>
<reference evidence="1 2" key="1">
    <citation type="journal article" date="2016" name="Nat. Biotechnol.">
        <title>Measurement of bacterial replication rates in microbial communities.</title>
        <authorList>
            <person name="Brown C.T."/>
            <person name="Olm M.R."/>
            <person name="Thomas B.C."/>
            <person name="Banfield J.F."/>
        </authorList>
    </citation>
    <scope>NUCLEOTIDE SEQUENCE [LARGE SCALE GENOMIC DNA]</scope>
    <source>
        <strain evidence="1">CAG:67_53_122</strain>
    </source>
</reference>
<sequence>MDYTSRMAALLGRFRRERNGVVADTMQYRGKAYGLNYGVSLPTIRAVARAERPDSDFARFLYRQDVRELKLAAFWIADPVQVTSVEFSDWGEGIANSEMAEECAFALMSRSPRGDEWGRAWCDTGNELLGYAGLLALSRIPHPDFSSLVPVLRRLVVTYPESNLVAQGVVALLAAIMTNPAVQRRDIEIFLSSLGPGKTARYIEEEMTWRLEY</sequence>
<dbReference type="Pfam" id="PF08713">
    <property type="entry name" value="DNA_alkylation"/>
    <property type="match status" value="1"/>
</dbReference>
<dbReference type="Proteomes" id="UP000187417">
    <property type="component" value="Unassembled WGS sequence"/>
</dbReference>
<comment type="caution">
    <text evidence="1">The sequence shown here is derived from an EMBL/GenBank/DDBJ whole genome shotgun (WGS) entry which is preliminary data.</text>
</comment>
<dbReference type="RefSeq" id="WP_022460967.1">
    <property type="nucleotide sequence ID" value="NZ_BAAFLA010000002.1"/>
</dbReference>
<accession>A0A1Q6F6A2</accession>
<proteinExistence type="predicted"/>
<dbReference type="SUPFAM" id="SSF48371">
    <property type="entry name" value="ARM repeat"/>
    <property type="match status" value="1"/>
</dbReference>
<evidence type="ECO:0000313" key="1">
    <source>
        <dbReference type="EMBL" id="OKY94405.1"/>
    </source>
</evidence>
<dbReference type="InterPro" id="IPR016024">
    <property type="entry name" value="ARM-type_fold"/>
</dbReference>
<evidence type="ECO:0000313" key="2">
    <source>
        <dbReference type="Proteomes" id="UP000187417"/>
    </source>
</evidence>
<dbReference type="EMBL" id="MNQH01000027">
    <property type="protein sequence ID" value="OKY94405.1"/>
    <property type="molecule type" value="Genomic_DNA"/>
</dbReference>
<protein>
    <recommendedName>
        <fullName evidence="3">DNA alkylation repair enzyme</fullName>
    </recommendedName>
</protein>
<dbReference type="InterPro" id="IPR014825">
    <property type="entry name" value="DNA_alkylation"/>
</dbReference>
<name>A0A1Q6F6A2_9BACT</name>